<name>A0AAU7VGM4_9CAUD</name>
<dbReference type="EMBL" id="PP858852">
    <property type="protein sequence ID" value="XBW78033.1"/>
    <property type="molecule type" value="Genomic_DNA"/>
</dbReference>
<accession>A0AAU7VGM4</accession>
<gene>
    <name evidence="2" type="ORF">AUQADHIK_CDS0008</name>
</gene>
<reference evidence="2" key="1">
    <citation type="submission" date="2024-05" db="EMBL/GenBank/DDBJ databases">
        <authorList>
            <person name="Duan X."/>
        </authorList>
    </citation>
    <scope>NUCLEOTIDE SEQUENCE</scope>
</reference>
<protein>
    <submittedName>
        <fullName evidence="2">Uncharacterized protein</fullName>
    </submittedName>
</protein>
<feature type="region of interest" description="Disordered" evidence="1">
    <location>
        <begin position="1"/>
        <end position="32"/>
    </location>
</feature>
<evidence type="ECO:0000256" key="1">
    <source>
        <dbReference type="SAM" id="MobiDB-lite"/>
    </source>
</evidence>
<feature type="compositionally biased region" description="Low complexity" evidence="1">
    <location>
        <begin position="10"/>
        <end position="22"/>
    </location>
</feature>
<evidence type="ECO:0000313" key="2">
    <source>
        <dbReference type="EMBL" id="XBW78033.1"/>
    </source>
</evidence>
<sequence length="32" mass="3964">MLCRRGYSHQQQPQRIRTTPTTNKSRRQLHQR</sequence>
<proteinExistence type="predicted"/>
<organism evidence="2">
    <name type="scientific">Serratia phage Spe5P4</name>
    <dbReference type="NCBI Taxonomy" id="3159438"/>
    <lineage>
        <taxon>Viruses</taxon>
        <taxon>Duplodnaviria</taxon>
        <taxon>Heunggongvirae</taxon>
        <taxon>Uroviricota</taxon>
        <taxon>Caudoviricetes</taxon>
        <taxon>Lindbergviridae</taxon>
        <taxon>Myosmarvirus</taxon>
    </lineage>
</organism>